<proteinExistence type="inferred from homology"/>
<reference evidence="15 16" key="1">
    <citation type="journal article" date="2018" name="New Phytol.">
        <title>Phylogenomics of Endogonaceae and evolution of mycorrhizas within Mucoromycota.</title>
        <authorList>
            <person name="Chang Y."/>
            <person name="Desiro A."/>
            <person name="Na H."/>
            <person name="Sandor L."/>
            <person name="Lipzen A."/>
            <person name="Clum A."/>
            <person name="Barry K."/>
            <person name="Grigoriev I.V."/>
            <person name="Martin F.M."/>
            <person name="Stajich J.E."/>
            <person name="Smith M.E."/>
            <person name="Bonito G."/>
            <person name="Spatafora J.W."/>
        </authorList>
    </citation>
    <scope>NUCLEOTIDE SEQUENCE [LARGE SCALE GENOMIC DNA]</scope>
    <source>
        <strain evidence="15 16">GMNB39</strain>
    </source>
</reference>
<keyword evidence="3" id="KW-0964">Secreted</keyword>
<evidence type="ECO:0000256" key="2">
    <source>
        <dbReference type="ARBA" id="ARBA00022512"/>
    </source>
</evidence>
<dbReference type="PROSITE" id="PS00136">
    <property type="entry name" value="SUBTILASE_ASP"/>
    <property type="match status" value="1"/>
</dbReference>
<dbReference type="PANTHER" id="PTHR43806">
    <property type="entry name" value="PEPTIDASE S8"/>
    <property type="match status" value="1"/>
</dbReference>
<dbReference type="Pfam" id="PF02225">
    <property type="entry name" value="PA"/>
    <property type="match status" value="1"/>
</dbReference>
<dbReference type="GO" id="GO:0016020">
    <property type="term" value="C:membrane"/>
    <property type="evidence" value="ECO:0007669"/>
    <property type="project" value="InterPro"/>
</dbReference>
<comment type="caution">
    <text evidence="15">The sequence shown here is derived from an EMBL/GenBank/DDBJ whole genome shotgun (WGS) entry which is preliminary data.</text>
</comment>
<evidence type="ECO:0000259" key="12">
    <source>
        <dbReference type="Pfam" id="PF00082"/>
    </source>
</evidence>
<dbReference type="PROSITE" id="PS51892">
    <property type="entry name" value="SUBTILASE"/>
    <property type="match status" value="1"/>
</dbReference>
<evidence type="ECO:0000256" key="11">
    <source>
        <dbReference type="SAM" id="SignalP"/>
    </source>
</evidence>
<dbReference type="InterPro" id="IPR010435">
    <property type="entry name" value="C5a/SBT2-like_Fn3"/>
</dbReference>
<feature type="chain" id="PRO_5019209503" evidence="11">
    <location>
        <begin position="21"/>
        <end position="859"/>
    </location>
</feature>
<dbReference type="GO" id="GO:0006508">
    <property type="term" value="P:proteolysis"/>
    <property type="evidence" value="ECO:0007669"/>
    <property type="project" value="UniProtKB-KW"/>
</dbReference>
<feature type="active site" description="Charge relay system" evidence="8 9">
    <location>
        <position position="158"/>
    </location>
</feature>
<dbReference type="Gene3D" id="3.40.50.200">
    <property type="entry name" value="Peptidase S8/S53 domain"/>
    <property type="match status" value="1"/>
</dbReference>
<dbReference type="InterPro" id="IPR034187">
    <property type="entry name" value="Peptidases_S8_5"/>
</dbReference>
<evidence type="ECO:0000256" key="10">
    <source>
        <dbReference type="RuleBase" id="RU003355"/>
    </source>
</evidence>
<evidence type="ECO:0000259" key="14">
    <source>
        <dbReference type="Pfam" id="PF06280"/>
    </source>
</evidence>
<dbReference type="InterPro" id="IPR015500">
    <property type="entry name" value="Peptidase_S8_subtilisin-rel"/>
</dbReference>
<dbReference type="SUPFAM" id="SSF52025">
    <property type="entry name" value="PA domain"/>
    <property type="match status" value="1"/>
</dbReference>
<feature type="domain" description="Peptidase S8/S53" evidence="12">
    <location>
        <begin position="149"/>
        <end position="557"/>
    </location>
</feature>
<evidence type="ECO:0000256" key="1">
    <source>
        <dbReference type="ARBA" id="ARBA00011073"/>
    </source>
</evidence>
<dbReference type="PANTHER" id="PTHR43806:SF66">
    <property type="entry name" value="SERIN ENDOPEPTIDASE"/>
    <property type="match status" value="1"/>
</dbReference>
<dbReference type="InterPro" id="IPR036852">
    <property type="entry name" value="Peptidase_S8/S53_dom_sf"/>
</dbReference>
<keyword evidence="6 9" id="KW-0378">Hydrolase</keyword>
<accession>A0A433DMG4</accession>
<dbReference type="InterPro" id="IPR023828">
    <property type="entry name" value="Peptidase_S8_Ser-AS"/>
</dbReference>
<keyword evidence="7 9" id="KW-0720">Serine protease</keyword>
<gene>
    <name evidence="15" type="ORF">BC936DRAFT_144959</name>
</gene>
<keyword evidence="16" id="KW-1185">Reference proteome</keyword>
<feature type="domain" description="C5a peptidase/Subtilisin-like protease SBT2-like Fn3-like" evidence="14">
    <location>
        <begin position="597"/>
        <end position="711"/>
    </location>
</feature>
<keyword evidence="5 11" id="KW-0732">Signal</keyword>
<organism evidence="15 16">
    <name type="scientific">Jimgerdemannia flammicorona</name>
    <dbReference type="NCBI Taxonomy" id="994334"/>
    <lineage>
        <taxon>Eukaryota</taxon>
        <taxon>Fungi</taxon>
        <taxon>Fungi incertae sedis</taxon>
        <taxon>Mucoromycota</taxon>
        <taxon>Mucoromycotina</taxon>
        <taxon>Endogonomycetes</taxon>
        <taxon>Endogonales</taxon>
        <taxon>Endogonaceae</taxon>
        <taxon>Jimgerdemannia</taxon>
    </lineage>
</organism>
<dbReference type="InterPro" id="IPR022398">
    <property type="entry name" value="Peptidase_S8_His-AS"/>
</dbReference>
<sequence>MKFAAQILILGLLSSTLVEAGILHTAPKRSTEDEPLHGAYIVEFATTHTAGENSQHKSFVSTMGAKGHNVTVRQQYDTEVFTGISVNVQTNAALHDILNDLNVANVWSIYTYKRPEVTKVKNPNNQSDLYFAHNLTEVAQVHDILGIYGKGVKVGVVDTGIDYTHPALGGGFGPGYKVAYGYDLVGDAYNGDPKTIHPDKDPLDKCGKGSGSDGHGTHVSGIIAGNDSAKGFLGVAPQATLGMWRVFGCNSGAASDIIIKGIEMAYKAGMDVINLSVGYGRSWEEDPISDFADKLVGLGRSLVISVGNDGSSGIFLPSAPATGRRVIAAASFDNLATIVKLLNVSTLPGDLIGYLVTGDSPTLADVPLVAVSDTTTIEDDGCNLITKNITGKIALIKHGICPSSTKVINAQSAGAVGVIMYSSDGDPPMAPDTNEAAIKIPAVGIANVDGVKIFNTLTKGPKVTFVNGTAKQSISTAGTVSDFSSWGPTYEFQLKPNLGGIGGNVFSTLPSYLGDYGTYSGTSMSSPYIAGSIALLLEARGQKHDPETVTEIFQNYAKPALIYGTKFIDNPIRQGAGLIQVFDAIKGTAHVSPAELSFNDTANHVRTKSITITNEGRKEMIFHFDHLPSAAVAGYNVAKFGFTPVEPGGYNQAAANVTFSEKFVTLKPGKSVKVQVSVFPPKTNPTDHLIYGGYLVVKPLDVGQKPIHVPYFGMVGNMYDLPIFDKSYPVIQNTDGSLVNETKVTYSLNGNDYPTVMVRLLTGTTYIELDIVNSANKTVLGSFANGVYVPRNTILNTQGFFQNFSYSWTGYVTPIGSAKLISVPDGVYHIRVSALKMFGDIKKPKDWVRWLSPRLVINS</sequence>
<dbReference type="InterPro" id="IPR000209">
    <property type="entry name" value="Peptidase_S8/S53_dom"/>
</dbReference>
<dbReference type="AlphaFoldDB" id="A0A433DMG4"/>
<evidence type="ECO:0000259" key="13">
    <source>
        <dbReference type="Pfam" id="PF02225"/>
    </source>
</evidence>
<comment type="similarity">
    <text evidence="1 9 10">Belongs to the peptidase S8 family.</text>
</comment>
<name>A0A433DMG4_9FUNG</name>
<dbReference type="GO" id="GO:0005615">
    <property type="term" value="C:extracellular space"/>
    <property type="evidence" value="ECO:0007669"/>
    <property type="project" value="TreeGrafter"/>
</dbReference>
<feature type="signal peptide" evidence="11">
    <location>
        <begin position="1"/>
        <end position="20"/>
    </location>
</feature>
<evidence type="ECO:0000313" key="16">
    <source>
        <dbReference type="Proteomes" id="UP000268093"/>
    </source>
</evidence>
<dbReference type="PROSITE" id="PS00138">
    <property type="entry name" value="SUBTILASE_SER"/>
    <property type="match status" value="1"/>
</dbReference>
<feature type="domain" description="PA" evidence="13">
    <location>
        <begin position="367"/>
        <end position="452"/>
    </location>
</feature>
<evidence type="ECO:0000256" key="9">
    <source>
        <dbReference type="PROSITE-ProRule" id="PRU01240"/>
    </source>
</evidence>
<feature type="active site" description="Charge relay system" evidence="8 9">
    <location>
        <position position="215"/>
    </location>
</feature>
<evidence type="ECO:0000256" key="7">
    <source>
        <dbReference type="ARBA" id="ARBA00022825"/>
    </source>
</evidence>
<dbReference type="InterPro" id="IPR023827">
    <property type="entry name" value="Peptidase_S8_Asp-AS"/>
</dbReference>
<protein>
    <submittedName>
        <fullName evidence="15">Peptidase S8/S53 domain-containing protein</fullName>
    </submittedName>
</protein>
<dbReference type="Gene3D" id="3.50.30.30">
    <property type="match status" value="1"/>
</dbReference>
<dbReference type="OrthoDB" id="206201at2759"/>
<dbReference type="SUPFAM" id="SSF52743">
    <property type="entry name" value="Subtilisin-like"/>
    <property type="match status" value="1"/>
</dbReference>
<keyword evidence="2" id="KW-0134">Cell wall</keyword>
<dbReference type="InterPro" id="IPR050131">
    <property type="entry name" value="Peptidase_S8_subtilisin-like"/>
</dbReference>
<evidence type="ECO:0000256" key="3">
    <source>
        <dbReference type="ARBA" id="ARBA00022525"/>
    </source>
</evidence>
<dbReference type="Pfam" id="PF00082">
    <property type="entry name" value="Peptidase_S8"/>
    <property type="match status" value="1"/>
</dbReference>
<evidence type="ECO:0000256" key="4">
    <source>
        <dbReference type="ARBA" id="ARBA00022670"/>
    </source>
</evidence>
<dbReference type="InterPro" id="IPR046450">
    <property type="entry name" value="PA_dom_sf"/>
</dbReference>
<dbReference type="PRINTS" id="PR00723">
    <property type="entry name" value="SUBTILISIN"/>
</dbReference>
<keyword evidence="4 9" id="KW-0645">Protease</keyword>
<dbReference type="EMBL" id="RBNI01000371">
    <property type="protein sequence ID" value="RUP51876.1"/>
    <property type="molecule type" value="Genomic_DNA"/>
</dbReference>
<feature type="active site" description="Charge relay system" evidence="8 9">
    <location>
        <position position="523"/>
    </location>
</feature>
<dbReference type="Proteomes" id="UP000268093">
    <property type="component" value="Unassembled WGS sequence"/>
</dbReference>
<evidence type="ECO:0000256" key="6">
    <source>
        <dbReference type="ARBA" id="ARBA00022801"/>
    </source>
</evidence>
<evidence type="ECO:0000256" key="8">
    <source>
        <dbReference type="PIRSR" id="PIRSR615500-1"/>
    </source>
</evidence>
<dbReference type="Pfam" id="PF06280">
    <property type="entry name" value="fn3_5"/>
    <property type="match status" value="1"/>
</dbReference>
<dbReference type="CDD" id="cd07489">
    <property type="entry name" value="Peptidases_S8_5"/>
    <property type="match status" value="1"/>
</dbReference>
<dbReference type="InterPro" id="IPR003137">
    <property type="entry name" value="PA_domain"/>
</dbReference>
<evidence type="ECO:0000313" key="15">
    <source>
        <dbReference type="EMBL" id="RUP51876.1"/>
    </source>
</evidence>
<evidence type="ECO:0000256" key="5">
    <source>
        <dbReference type="ARBA" id="ARBA00022729"/>
    </source>
</evidence>
<dbReference type="PROSITE" id="PS00137">
    <property type="entry name" value="SUBTILASE_HIS"/>
    <property type="match status" value="1"/>
</dbReference>
<dbReference type="GO" id="GO:0004252">
    <property type="term" value="F:serine-type endopeptidase activity"/>
    <property type="evidence" value="ECO:0007669"/>
    <property type="project" value="UniProtKB-UniRule"/>
</dbReference>